<reference evidence="2 3" key="1">
    <citation type="submission" date="2018-08" db="EMBL/GenBank/DDBJ databases">
        <title>A genome reference for cultivated species of the human gut microbiota.</title>
        <authorList>
            <person name="Zou Y."/>
            <person name="Xue W."/>
            <person name="Luo G."/>
        </authorList>
    </citation>
    <scope>NUCLEOTIDE SEQUENCE [LARGE SCALE GENOMIC DNA]</scope>
    <source>
        <strain evidence="2 3">AM37-3BH</strain>
    </source>
</reference>
<reference evidence="1 4" key="2">
    <citation type="journal article" date="2019" name="Nat. Med.">
        <title>A library of human gut bacterial isolates paired with longitudinal multiomics data enables mechanistic microbiome research.</title>
        <authorList>
            <person name="Poyet M."/>
            <person name="Groussin M."/>
            <person name="Gibbons S.M."/>
            <person name="Avila-Pacheco J."/>
            <person name="Jiang X."/>
            <person name="Kearney S.M."/>
            <person name="Perrotta A.R."/>
            <person name="Berdy B."/>
            <person name="Zhao S."/>
            <person name="Lieberman T.D."/>
            <person name="Swanson P.K."/>
            <person name="Smith M."/>
            <person name="Roesemann S."/>
            <person name="Alexander J.E."/>
            <person name="Rich S.A."/>
            <person name="Livny J."/>
            <person name="Vlamakis H."/>
            <person name="Clish C."/>
            <person name="Bullock K."/>
            <person name="Deik A."/>
            <person name="Scott J."/>
            <person name="Pierce K.A."/>
            <person name="Xavier R.J."/>
            <person name="Alm E.J."/>
        </authorList>
    </citation>
    <scope>NUCLEOTIDE SEQUENCE [LARGE SCALE GENOMIC DNA]</scope>
    <source>
        <strain evidence="1 4">BIOML-A1</strain>
    </source>
</reference>
<evidence type="ECO:0000313" key="2">
    <source>
        <dbReference type="EMBL" id="RHC11221.1"/>
    </source>
</evidence>
<dbReference type="Proteomes" id="UP000285844">
    <property type="component" value="Unassembled WGS sequence"/>
</dbReference>
<gene>
    <name evidence="2" type="ORF">DW858_14525</name>
    <name evidence="1" type="ORF">GKE48_09035</name>
</gene>
<name>A0A413YQ87_9FIRM</name>
<dbReference type="Proteomes" id="UP000481964">
    <property type="component" value="Unassembled WGS sequence"/>
</dbReference>
<dbReference type="AlphaFoldDB" id="A0A413YQ87"/>
<dbReference type="EMBL" id="QSHM01000028">
    <property type="protein sequence ID" value="RHC11221.1"/>
    <property type="molecule type" value="Genomic_DNA"/>
</dbReference>
<evidence type="ECO:0000313" key="1">
    <source>
        <dbReference type="EMBL" id="MSC57580.1"/>
    </source>
</evidence>
<organism evidence="2 3">
    <name type="scientific">Lachnospira eligens</name>
    <dbReference type="NCBI Taxonomy" id="39485"/>
    <lineage>
        <taxon>Bacteria</taxon>
        <taxon>Bacillati</taxon>
        <taxon>Bacillota</taxon>
        <taxon>Clostridia</taxon>
        <taxon>Lachnospirales</taxon>
        <taxon>Lachnospiraceae</taxon>
        <taxon>Lachnospira</taxon>
    </lineage>
</organism>
<comment type="caution">
    <text evidence="2">The sequence shown here is derived from an EMBL/GenBank/DDBJ whole genome shotgun (WGS) entry which is preliminary data.</text>
</comment>
<accession>A0A413YQ87</accession>
<proteinExistence type="predicted"/>
<dbReference type="RefSeq" id="WP_118266015.1">
    <property type="nucleotide sequence ID" value="NZ_DAWDGZ010000004.1"/>
</dbReference>
<protein>
    <submittedName>
        <fullName evidence="2">Uncharacterized protein</fullName>
    </submittedName>
</protein>
<sequence length="42" mass="4664">MWWISPVTGVKSYIGKCSADSFTAKKFAKVDGDDTDRVLVIK</sequence>
<evidence type="ECO:0000313" key="4">
    <source>
        <dbReference type="Proteomes" id="UP000481964"/>
    </source>
</evidence>
<dbReference type="EMBL" id="WKRD01000006">
    <property type="protein sequence ID" value="MSC57580.1"/>
    <property type="molecule type" value="Genomic_DNA"/>
</dbReference>
<evidence type="ECO:0000313" key="3">
    <source>
        <dbReference type="Proteomes" id="UP000285844"/>
    </source>
</evidence>